<dbReference type="Gene3D" id="1.10.10.10">
    <property type="entry name" value="Winged helix-like DNA-binding domain superfamily/Winged helix DNA-binding domain"/>
    <property type="match status" value="1"/>
</dbReference>
<evidence type="ECO:0000256" key="1">
    <source>
        <dbReference type="ARBA" id="ARBA00023015"/>
    </source>
</evidence>
<keyword evidence="1" id="KW-0805">Transcription regulation</keyword>
<name>A0A0B5DZK0_9RHOB</name>
<dbReference type="PANTHER" id="PTHR42756">
    <property type="entry name" value="TRANSCRIPTIONAL REGULATOR, MARR"/>
    <property type="match status" value="1"/>
</dbReference>
<dbReference type="SUPFAM" id="SSF46785">
    <property type="entry name" value="Winged helix' DNA-binding domain"/>
    <property type="match status" value="1"/>
</dbReference>
<dbReference type="KEGG" id="cid:P73_1406"/>
<sequence>MLYANPNTEFVRKFTTANRKLRVLFDARTGEYGLTQARARVLLLLARNAPMTQAELADALDVERPTMARLIDAMEGSGLLRRETCFEDRRQRNISLTEAAEGEAQAVLTLTSRLSDDVLAGISEADLAVLDRVLSRMLENIEGAGPK</sequence>
<dbReference type="OrthoDB" id="8452803at2"/>
<gene>
    <name evidence="5" type="ORF">P73_1406</name>
</gene>
<dbReference type="RefSeq" id="WP_052453086.1">
    <property type="nucleotide sequence ID" value="NZ_CP004393.1"/>
</dbReference>
<organism evidence="5 6">
    <name type="scientific">Celeribacter indicus</name>
    <dbReference type="NCBI Taxonomy" id="1208324"/>
    <lineage>
        <taxon>Bacteria</taxon>
        <taxon>Pseudomonadati</taxon>
        <taxon>Pseudomonadota</taxon>
        <taxon>Alphaproteobacteria</taxon>
        <taxon>Rhodobacterales</taxon>
        <taxon>Roseobacteraceae</taxon>
        <taxon>Celeribacter</taxon>
    </lineage>
</organism>
<evidence type="ECO:0000313" key="6">
    <source>
        <dbReference type="Proteomes" id="UP000031521"/>
    </source>
</evidence>
<dbReference type="InterPro" id="IPR036388">
    <property type="entry name" value="WH-like_DNA-bd_sf"/>
</dbReference>
<accession>A0A0B5DZK0</accession>
<evidence type="ECO:0000256" key="2">
    <source>
        <dbReference type="ARBA" id="ARBA00023125"/>
    </source>
</evidence>
<keyword evidence="2" id="KW-0238">DNA-binding</keyword>
<dbReference type="HOGENOM" id="CLU_083287_18_2_5"/>
<feature type="domain" description="HTH marR-type" evidence="4">
    <location>
        <begin position="7"/>
        <end position="139"/>
    </location>
</feature>
<proteinExistence type="predicted"/>
<dbReference type="PRINTS" id="PR00598">
    <property type="entry name" value="HTHMARR"/>
</dbReference>
<dbReference type="InterPro" id="IPR023187">
    <property type="entry name" value="Tscrpt_reg_MarR-type_CS"/>
</dbReference>
<dbReference type="STRING" id="1208324.P73_1406"/>
<keyword evidence="6" id="KW-1185">Reference proteome</keyword>
<dbReference type="Pfam" id="PF12802">
    <property type="entry name" value="MarR_2"/>
    <property type="match status" value="1"/>
</dbReference>
<evidence type="ECO:0000256" key="3">
    <source>
        <dbReference type="ARBA" id="ARBA00023163"/>
    </source>
</evidence>
<reference evidence="5 6" key="1">
    <citation type="journal article" date="2014" name="Int. J. Syst. Evol. Microbiol.">
        <title>Celeribacter indicus sp. nov., a polycyclic aromatic hydrocarbon-degrading bacterium from deep-sea sediment and reclassification of Huaishuia halophila as Celeribacter halophilus comb. nov.</title>
        <authorList>
            <person name="Lai Q."/>
            <person name="Cao J."/>
            <person name="Yuan J."/>
            <person name="Li F."/>
            <person name="Shao Z."/>
        </authorList>
    </citation>
    <scope>NUCLEOTIDE SEQUENCE [LARGE SCALE GENOMIC DNA]</scope>
    <source>
        <strain evidence="5">P73</strain>
    </source>
</reference>
<keyword evidence="3" id="KW-0804">Transcription</keyword>
<evidence type="ECO:0000313" key="5">
    <source>
        <dbReference type="EMBL" id="AJE46121.1"/>
    </source>
</evidence>
<dbReference type="PANTHER" id="PTHR42756:SF1">
    <property type="entry name" value="TRANSCRIPTIONAL REPRESSOR OF EMRAB OPERON"/>
    <property type="match status" value="1"/>
</dbReference>
<dbReference type="InterPro" id="IPR036390">
    <property type="entry name" value="WH_DNA-bd_sf"/>
</dbReference>
<dbReference type="EMBL" id="CP004393">
    <property type="protein sequence ID" value="AJE46121.1"/>
    <property type="molecule type" value="Genomic_DNA"/>
</dbReference>
<dbReference type="GO" id="GO:0003700">
    <property type="term" value="F:DNA-binding transcription factor activity"/>
    <property type="evidence" value="ECO:0007669"/>
    <property type="project" value="InterPro"/>
</dbReference>
<dbReference type="PROSITE" id="PS50995">
    <property type="entry name" value="HTH_MARR_2"/>
    <property type="match status" value="1"/>
</dbReference>
<dbReference type="AlphaFoldDB" id="A0A0B5DZK0"/>
<dbReference type="Proteomes" id="UP000031521">
    <property type="component" value="Chromosome"/>
</dbReference>
<protein>
    <submittedName>
        <fullName evidence="5">Transcriptional regulator</fullName>
    </submittedName>
</protein>
<dbReference type="PROSITE" id="PS01117">
    <property type="entry name" value="HTH_MARR_1"/>
    <property type="match status" value="1"/>
</dbReference>
<dbReference type="InterPro" id="IPR000835">
    <property type="entry name" value="HTH_MarR-typ"/>
</dbReference>
<evidence type="ECO:0000259" key="4">
    <source>
        <dbReference type="PROSITE" id="PS50995"/>
    </source>
</evidence>
<dbReference type="SMART" id="SM00347">
    <property type="entry name" value="HTH_MARR"/>
    <property type="match status" value="1"/>
</dbReference>
<dbReference type="GO" id="GO:0003677">
    <property type="term" value="F:DNA binding"/>
    <property type="evidence" value="ECO:0007669"/>
    <property type="project" value="UniProtKB-KW"/>
</dbReference>